<evidence type="ECO:0000256" key="1">
    <source>
        <dbReference type="SAM" id="SignalP"/>
    </source>
</evidence>
<dbReference type="RefSeq" id="WP_225552832.1">
    <property type="nucleotide sequence ID" value="NZ_JADEYP010000014.1"/>
</dbReference>
<organism evidence="2 3">
    <name type="scientific">Sphingobacterium bovistauri</name>
    <dbReference type="NCBI Taxonomy" id="2781959"/>
    <lineage>
        <taxon>Bacteria</taxon>
        <taxon>Pseudomonadati</taxon>
        <taxon>Bacteroidota</taxon>
        <taxon>Sphingobacteriia</taxon>
        <taxon>Sphingobacteriales</taxon>
        <taxon>Sphingobacteriaceae</taxon>
        <taxon>Sphingobacterium</taxon>
    </lineage>
</organism>
<dbReference type="Gene3D" id="1.25.40.390">
    <property type="match status" value="1"/>
</dbReference>
<keyword evidence="1" id="KW-0732">Signal</keyword>
<evidence type="ECO:0000313" key="2">
    <source>
        <dbReference type="EMBL" id="MCA5005263.1"/>
    </source>
</evidence>
<accession>A0ABS7Z509</accession>
<protein>
    <submittedName>
        <fullName evidence="2">SusD/RagB family nutrient-binding outer membrane lipoprotein</fullName>
    </submittedName>
</protein>
<dbReference type="InterPro" id="IPR041662">
    <property type="entry name" value="SusD-like_2"/>
</dbReference>
<dbReference type="SUPFAM" id="SSF48452">
    <property type="entry name" value="TPR-like"/>
    <property type="match status" value="1"/>
</dbReference>
<feature type="chain" id="PRO_5045797202" evidence="1">
    <location>
        <begin position="24"/>
        <end position="477"/>
    </location>
</feature>
<name>A0ABS7Z509_9SPHI</name>
<dbReference type="EMBL" id="JADEYP010000014">
    <property type="protein sequence ID" value="MCA5005263.1"/>
    <property type="molecule type" value="Genomic_DNA"/>
</dbReference>
<keyword evidence="2" id="KW-0449">Lipoprotein</keyword>
<sequence length="477" mass="54078">MKKVNIILSFVLLLGFSSCNKNFEDINTNPNGLSDVTPSNLLAPALKKSVEYSMNRSQGVTNELMQVTVNMGDSDGKIFRYDIRANVADYMWNNAYVQLNNFRDIYNLAEKQGDKSFMGISLICQAWLFSILTDTYGDIPFADALQGRENNVTPTFDTQMDVYRGISQALDTANVYLRGATNVPSSSDPIYQGNVASWRKFGNSLHLRLLLRIAHKTELNAINKIKQMVDESPSDFPVIGNNEESAILRWTGVSPYVSPFATWRPGDWYGPKLSTFFVDNLNEWSDPRIQKWASLYDGEYAGVPSGYPIGSNPLGKSAFPTTLMVEPLLGNILNYAELQFILAEAAVKGYTSKSAQTYYERGTKSAIEMWGLELPTNYLTGEHIIWNETADVHSKMKLIHQQKYYALFFTDLQSWFEYRRTGLPELPILSGHLNDRKMPARLNYPVYVQSANKENYNIAVQRQGQDDVNTLVWWQKP</sequence>
<keyword evidence="3" id="KW-1185">Reference proteome</keyword>
<reference evidence="2" key="1">
    <citation type="submission" date="2020-10" db="EMBL/GenBank/DDBJ databases">
        <authorList>
            <person name="Lu T."/>
            <person name="Wang Q."/>
            <person name="Han X."/>
        </authorList>
    </citation>
    <scope>NUCLEOTIDE SEQUENCE</scope>
    <source>
        <strain evidence="2">WQ 366</strain>
    </source>
</reference>
<feature type="signal peptide" evidence="1">
    <location>
        <begin position="1"/>
        <end position="23"/>
    </location>
</feature>
<dbReference type="PROSITE" id="PS51257">
    <property type="entry name" value="PROKAR_LIPOPROTEIN"/>
    <property type="match status" value="1"/>
</dbReference>
<dbReference type="Proteomes" id="UP001165302">
    <property type="component" value="Unassembled WGS sequence"/>
</dbReference>
<evidence type="ECO:0000313" key="3">
    <source>
        <dbReference type="Proteomes" id="UP001165302"/>
    </source>
</evidence>
<gene>
    <name evidence="2" type="ORF">IPZ78_08870</name>
</gene>
<proteinExistence type="predicted"/>
<comment type="caution">
    <text evidence="2">The sequence shown here is derived from an EMBL/GenBank/DDBJ whole genome shotgun (WGS) entry which is preliminary data.</text>
</comment>
<dbReference type="Pfam" id="PF12771">
    <property type="entry name" value="SusD-like_2"/>
    <property type="match status" value="1"/>
</dbReference>
<dbReference type="InterPro" id="IPR011990">
    <property type="entry name" value="TPR-like_helical_dom_sf"/>
</dbReference>